<dbReference type="InterPro" id="IPR025637">
    <property type="entry name" value="DUF4333"/>
</dbReference>
<keyword evidence="5" id="KW-1185">Reference proteome</keyword>
<dbReference type="AlphaFoldDB" id="A0A7I7X7L7"/>
<keyword evidence="2" id="KW-1133">Transmembrane helix</keyword>
<name>A0A7I7X7L7_9MYCO</name>
<dbReference type="Pfam" id="PF14230">
    <property type="entry name" value="DUF4333"/>
    <property type="match status" value="1"/>
</dbReference>
<dbReference type="KEGG" id="mhib:MHIB_37480"/>
<keyword evidence="2" id="KW-0472">Membrane</keyword>
<evidence type="ECO:0000256" key="2">
    <source>
        <dbReference type="SAM" id="Phobius"/>
    </source>
</evidence>
<dbReference type="EMBL" id="AP022609">
    <property type="protein sequence ID" value="BBZ25330.1"/>
    <property type="molecule type" value="Genomic_DNA"/>
</dbReference>
<dbReference type="Proteomes" id="UP000467260">
    <property type="component" value="Chromosome"/>
</dbReference>
<feature type="domain" description="DUF4333" evidence="3">
    <location>
        <begin position="109"/>
        <end position="192"/>
    </location>
</feature>
<evidence type="ECO:0000259" key="3">
    <source>
        <dbReference type="Pfam" id="PF14230"/>
    </source>
</evidence>
<evidence type="ECO:0000313" key="4">
    <source>
        <dbReference type="EMBL" id="BBZ25330.1"/>
    </source>
</evidence>
<keyword evidence="2" id="KW-0812">Transmembrane</keyword>
<dbReference type="RefSeq" id="WP_085136240.1">
    <property type="nucleotide sequence ID" value="NZ_AP022609.1"/>
</dbReference>
<sequence>MNAPEDPRKPPQGRPIPRPPQQPHRPTGPANQRPRPPEQPWYLEFRRPAPPPRTHRPPPGARPLAPAPRPRPAQVSPDAAAQKPDLQRPSNRTLLITAGVTALLALGVLLAWVLRATVGDSEQIQLDVRAAQDGVRRVLTDPVNGYGRDDVTDVRCNNGGNPTVRRGASFTCTVLVDGALRQVLVEFADDAGTYAVDRPR</sequence>
<reference evidence="4 5" key="1">
    <citation type="journal article" date="2019" name="Emerg. Microbes Infect.">
        <title>Comprehensive subspecies identification of 175 nontuberculous mycobacteria species based on 7547 genomic profiles.</title>
        <authorList>
            <person name="Matsumoto Y."/>
            <person name="Kinjo T."/>
            <person name="Motooka D."/>
            <person name="Nabeya D."/>
            <person name="Jung N."/>
            <person name="Uechi K."/>
            <person name="Horii T."/>
            <person name="Iida T."/>
            <person name="Fujita J."/>
            <person name="Nakamura S."/>
        </authorList>
    </citation>
    <scope>NUCLEOTIDE SEQUENCE [LARGE SCALE GENOMIC DNA]</scope>
    <source>
        <strain evidence="4 5">JCM 13571</strain>
    </source>
</reference>
<feature type="compositionally biased region" description="Pro residues" evidence="1">
    <location>
        <begin position="48"/>
        <end position="71"/>
    </location>
</feature>
<dbReference type="OrthoDB" id="3625154at2"/>
<evidence type="ECO:0000313" key="5">
    <source>
        <dbReference type="Proteomes" id="UP000467260"/>
    </source>
</evidence>
<gene>
    <name evidence="4" type="ORF">MHIB_37480</name>
</gene>
<protein>
    <recommendedName>
        <fullName evidence="3">DUF4333 domain-containing protein</fullName>
    </recommendedName>
</protein>
<feature type="transmembrane region" description="Helical" evidence="2">
    <location>
        <begin position="93"/>
        <end position="114"/>
    </location>
</feature>
<evidence type="ECO:0000256" key="1">
    <source>
        <dbReference type="SAM" id="MobiDB-lite"/>
    </source>
</evidence>
<feature type="region of interest" description="Disordered" evidence="1">
    <location>
        <begin position="1"/>
        <end position="86"/>
    </location>
</feature>
<proteinExistence type="predicted"/>
<accession>A0A7I7X7L7</accession>
<feature type="compositionally biased region" description="Pro residues" evidence="1">
    <location>
        <begin position="10"/>
        <end position="23"/>
    </location>
</feature>
<organism evidence="4 5">
    <name type="scientific">Mycolicibacter hiberniae</name>
    <dbReference type="NCBI Taxonomy" id="29314"/>
    <lineage>
        <taxon>Bacteria</taxon>
        <taxon>Bacillati</taxon>
        <taxon>Actinomycetota</taxon>
        <taxon>Actinomycetes</taxon>
        <taxon>Mycobacteriales</taxon>
        <taxon>Mycobacteriaceae</taxon>
        <taxon>Mycolicibacter</taxon>
    </lineage>
</organism>